<sequence>MSTIPETTLNKVRALLAKAEAASTDAERFAYTAKANELMARYSIDAALLAAKQGTTDTPIMKSFTITNPRALAKARLLMSIANNVRCKALRSKLLKGRVFVDVYGYPTDIERVEILYTSLLLQMANGLESTLVPYSVDARSFRRSWLIGFALQVGKRLAEIEQAAEDDTTPTEGQSTALVLRDRSKALIDLVNGNVPKTNIPKRAPVDPHGYKAGKDAADQADLGQTRVTTGHLALTS</sequence>
<evidence type="ECO:0000313" key="4">
    <source>
        <dbReference type="Proteomes" id="UP001356095"/>
    </source>
</evidence>
<dbReference type="InterPro" id="IPR024498">
    <property type="entry name" value="DUF2786"/>
</dbReference>
<protein>
    <submittedName>
        <fullName evidence="3">DUF2786 domain-containing protein</fullName>
    </submittedName>
</protein>
<dbReference type="Pfam" id="PF10979">
    <property type="entry name" value="DUF2786"/>
    <property type="match status" value="1"/>
</dbReference>
<keyword evidence="4" id="KW-1185">Reference proteome</keyword>
<evidence type="ECO:0000256" key="1">
    <source>
        <dbReference type="SAM" id="MobiDB-lite"/>
    </source>
</evidence>
<dbReference type="EMBL" id="JAUZMY010000026">
    <property type="protein sequence ID" value="MEE2040100.1"/>
    <property type="molecule type" value="Genomic_DNA"/>
</dbReference>
<reference evidence="3 4" key="1">
    <citation type="submission" date="2023-08" db="EMBL/GenBank/DDBJ databases">
        <authorList>
            <person name="Girao M."/>
            <person name="Carvalho M.F."/>
        </authorList>
    </citation>
    <scope>NUCLEOTIDE SEQUENCE [LARGE SCALE GENOMIC DNA]</scope>
    <source>
        <strain evidence="3 4">CT-R113</strain>
    </source>
</reference>
<accession>A0ABU7KCY8</accession>
<proteinExistence type="predicted"/>
<feature type="compositionally biased region" description="Basic and acidic residues" evidence="1">
    <location>
        <begin position="205"/>
        <end position="219"/>
    </location>
</feature>
<dbReference type="Proteomes" id="UP001356095">
    <property type="component" value="Unassembled WGS sequence"/>
</dbReference>
<feature type="domain" description="DUF2786" evidence="2">
    <location>
        <begin position="9"/>
        <end position="45"/>
    </location>
</feature>
<gene>
    <name evidence="3" type="ORF">Q8791_23055</name>
</gene>
<feature type="region of interest" description="Disordered" evidence="1">
    <location>
        <begin position="200"/>
        <end position="226"/>
    </location>
</feature>
<evidence type="ECO:0000313" key="3">
    <source>
        <dbReference type="EMBL" id="MEE2040100.1"/>
    </source>
</evidence>
<dbReference type="RefSeq" id="WP_330093869.1">
    <property type="nucleotide sequence ID" value="NZ_JAUZMY010000026.1"/>
</dbReference>
<comment type="caution">
    <text evidence="3">The sequence shown here is derived from an EMBL/GenBank/DDBJ whole genome shotgun (WGS) entry which is preliminary data.</text>
</comment>
<name>A0ABU7KCY8_9ACTN</name>
<evidence type="ECO:0000259" key="2">
    <source>
        <dbReference type="Pfam" id="PF10979"/>
    </source>
</evidence>
<organism evidence="3 4">
    <name type="scientific">Nocardiopsis codii</name>
    <dbReference type="NCBI Taxonomy" id="3065942"/>
    <lineage>
        <taxon>Bacteria</taxon>
        <taxon>Bacillati</taxon>
        <taxon>Actinomycetota</taxon>
        <taxon>Actinomycetes</taxon>
        <taxon>Streptosporangiales</taxon>
        <taxon>Nocardiopsidaceae</taxon>
        <taxon>Nocardiopsis</taxon>
    </lineage>
</organism>